<dbReference type="AlphaFoldDB" id="A0A502DMW8"/>
<proteinExistence type="predicted"/>
<sequence>METQMHTETTALGSAFSDWSELTDEYIAGMQALRRREPGASARMMRMAKLMSEYQQLLGSAATGKIGLPAVTPTAAPRASSWLKSTAATLFGSFNSASVLH</sequence>
<evidence type="ECO:0000313" key="1">
    <source>
        <dbReference type="EMBL" id="TPG25446.1"/>
    </source>
</evidence>
<reference evidence="1 2" key="1">
    <citation type="journal article" date="2019" name="Environ. Microbiol.">
        <title>Species interactions and distinct microbial communities in high Arctic permafrost affected cryosols are associated with the CH4 and CO2 gas fluxes.</title>
        <authorList>
            <person name="Altshuler I."/>
            <person name="Hamel J."/>
            <person name="Turney S."/>
            <person name="Magnuson E."/>
            <person name="Levesque R."/>
            <person name="Greer C."/>
            <person name="Whyte L.G."/>
        </authorList>
    </citation>
    <scope>NUCLEOTIDE SEQUENCE [LARGE SCALE GENOMIC DNA]</scope>
    <source>
        <strain evidence="1 2">S06.C</strain>
    </source>
</reference>
<accession>A0A502DMW8</accession>
<gene>
    <name evidence="1" type="ORF">EAH82_18105</name>
</gene>
<organism evidence="1 2">
    <name type="scientific">Variovorax guangxiensis</name>
    <dbReference type="NCBI Taxonomy" id="1775474"/>
    <lineage>
        <taxon>Bacteria</taxon>
        <taxon>Pseudomonadati</taxon>
        <taxon>Pseudomonadota</taxon>
        <taxon>Betaproteobacteria</taxon>
        <taxon>Burkholderiales</taxon>
        <taxon>Comamonadaceae</taxon>
        <taxon>Variovorax</taxon>
    </lineage>
</organism>
<comment type="caution">
    <text evidence="1">The sequence shown here is derived from an EMBL/GenBank/DDBJ whole genome shotgun (WGS) entry which is preliminary data.</text>
</comment>
<dbReference type="Proteomes" id="UP000319212">
    <property type="component" value="Unassembled WGS sequence"/>
</dbReference>
<protein>
    <submittedName>
        <fullName evidence="1">Uncharacterized protein</fullName>
    </submittedName>
</protein>
<name>A0A502DMW8_9BURK</name>
<dbReference type="EMBL" id="RCZI01000005">
    <property type="protein sequence ID" value="TPG25446.1"/>
    <property type="molecule type" value="Genomic_DNA"/>
</dbReference>
<evidence type="ECO:0000313" key="2">
    <source>
        <dbReference type="Proteomes" id="UP000319212"/>
    </source>
</evidence>